<dbReference type="Ensembl" id="ENSSOCT00000019788.1">
    <property type="protein sequence ID" value="ENSSOCP00000019296.1"/>
    <property type="gene ID" value="ENSSOCG00000014420.1"/>
</dbReference>
<evidence type="ECO:0000256" key="5">
    <source>
        <dbReference type="RuleBase" id="RU363034"/>
    </source>
</evidence>
<dbReference type="PROSITE" id="PS00135">
    <property type="entry name" value="TRYPSIN_SER"/>
    <property type="match status" value="1"/>
</dbReference>
<feature type="chain" id="PRO_5034190646" evidence="6">
    <location>
        <begin position="22"/>
        <end position="341"/>
    </location>
</feature>
<evidence type="ECO:0000256" key="1">
    <source>
        <dbReference type="ARBA" id="ARBA00022670"/>
    </source>
</evidence>
<dbReference type="AlphaFoldDB" id="A0A8D0FME0"/>
<dbReference type="FunFam" id="2.40.10.10:FF:000005">
    <property type="entry name" value="Serine protease 37"/>
    <property type="match status" value="1"/>
</dbReference>
<keyword evidence="3 5" id="KW-0720">Serine protease</keyword>
<protein>
    <submittedName>
        <fullName evidence="8">Granzyme M</fullName>
    </submittedName>
</protein>
<dbReference type="GO" id="GO:0006508">
    <property type="term" value="P:proteolysis"/>
    <property type="evidence" value="ECO:0007669"/>
    <property type="project" value="UniProtKB-KW"/>
</dbReference>
<feature type="signal peptide" evidence="6">
    <location>
        <begin position="1"/>
        <end position="21"/>
    </location>
</feature>
<evidence type="ECO:0000256" key="2">
    <source>
        <dbReference type="ARBA" id="ARBA00022801"/>
    </source>
</evidence>
<organism evidence="8 9">
    <name type="scientific">Strix occidentalis caurina</name>
    <name type="common">northern spotted owl</name>
    <dbReference type="NCBI Taxonomy" id="311401"/>
    <lineage>
        <taxon>Eukaryota</taxon>
        <taxon>Metazoa</taxon>
        <taxon>Chordata</taxon>
        <taxon>Craniata</taxon>
        <taxon>Vertebrata</taxon>
        <taxon>Euteleostomi</taxon>
        <taxon>Archelosauria</taxon>
        <taxon>Archosauria</taxon>
        <taxon>Dinosauria</taxon>
        <taxon>Saurischia</taxon>
        <taxon>Theropoda</taxon>
        <taxon>Coelurosauria</taxon>
        <taxon>Aves</taxon>
        <taxon>Neognathae</taxon>
        <taxon>Neoaves</taxon>
        <taxon>Telluraves</taxon>
        <taxon>Strigiformes</taxon>
        <taxon>Strigidae</taxon>
        <taxon>Strix</taxon>
    </lineage>
</organism>
<reference evidence="8" key="1">
    <citation type="submission" date="2025-08" db="UniProtKB">
        <authorList>
            <consortium name="Ensembl"/>
        </authorList>
    </citation>
    <scope>IDENTIFICATION</scope>
</reference>
<dbReference type="InterPro" id="IPR009003">
    <property type="entry name" value="Peptidase_S1_PA"/>
</dbReference>
<dbReference type="Gene3D" id="2.40.10.10">
    <property type="entry name" value="Trypsin-like serine proteases"/>
    <property type="match status" value="2"/>
</dbReference>
<name>A0A8D0FME0_STROC</name>
<dbReference type="PRINTS" id="PR00722">
    <property type="entry name" value="CHYMOTRYPSIN"/>
</dbReference>
<dbReference type="InterPro" id="IPR001254">
    <property type="entry name" value="Trypsin_dom"/>
</dbReference>
<dbReference type="Proteomes" id="UP000694551">
    <property type="component" value="Unplaced"/>
</dbReference>
<dbReference type="GO" id="GO:0004252">
    <property type="term" value="F:serine-type endopeptidase activity"/>
    <property type="evidence" value="ECO:0007669"/>
    <property type="project" value="InterPro"/>
</dbReference>
<evidence type="ECO:0000313" key="9">
    <source>
        <dbReference type="Proteomes" id="UP000694551"/>
    </source>
</evidence>
<evidence type="ECO:0000259" key="7">
    <source>
        <dbReference type="PROSITE" id="PS50240"/>
    </source>
</evidence>
<dbReference type="PANTHER" id="PTHR24271:SF51">
    <property type="entry name" value="GRANZYME M"/>
    <property type="match status" value="1"/>
</dbReference>
<reference evidence="8" key="2">
    <citation type="submission" date="2025-09" db="UniProtKB">
        <authorList>
            <consortium name="Ensembl"/>
        </authorList>
    </citation>
    <scope>IDENTIFICATION</scope>
</reference>
<evidence type="ECO:0000313" key="8">
    <source>
        <dbReference type="Ensembl" id="ENSSOCP00000019296.1"/>
    </source>
</evidence>
<feature type="domain" description="Peptidase S1" evidence="7">
    <location>
        <begin position="87"/>
        <end position="314"/>
    </location>
</feature>
<dbReference type="InterPro" id="IPR043504">
    <property type="entry name" value="Peptidase_S1_PA_chymotrypsin"/>
</dbReference>
<sequence>MGARGSLGLLLLLTLPLAGPGERRGGGSGVAGALLASLAAWQLPHRDGDAGEGTPSLSLLVGQLIWRQDQGQALLSPAARGWLRPSVIGGHEAKPHSRPYVVSVRFGGVHACGGALLHRRWVLTAAHCLQGTGATGTVVVGLHNLRERGAATQTFPIREACPHPGYDRQTLENDLLLLQLQGTVTLSRTRRLIGLLGREPVAGVTCSLAGWGSRGHGGLSPTLQELEVTVLDTRMCNNSRFWNGDITPAMICFQGHRKGSAPSKGDSGGPLVCGKRPAVAGVLSFSSPDPTDPFKPPVATSAVKHKKWIQKTLRRGCCSPSPGAGDTQTTPSYLHRLAFNS</sequence>
<evidence type="ECO:0000256" key="3">
    <source>
        <dbReference type="ARBA" id="ARBA00022825"/>
    </source>
</evidence>
<keyword evidence="2 5" id="KW-0378">Hydrolase</keyword>
<keyword evidence="6" id="KW-0732">Signal</keyword>
<keyword evidence="1 5" id="KW-0645">Protease</keyword>
<dbReference type="PROSITE" id="PS50240">
    <property type="entry name" value="TRYPSIN_DOM"/>
    <property type="match status" value="1"/>
</dbReference>
<dbReference type="CDD" id="cd00190">
    <property type="entry name" value="Tryp_SPc"/>
    <property type="match status" value="1"/>
</dbReference>
<dbReference type="SMART" id="SM00020">
    <property type="entry name" value="Tryp_SPc"/>
    <property type="match status" value="1"/>
</dbReference>
<dbReference type="PANTHER" id="PTHR24271">
    <property type="entry name" value="KALLIKREIN-RELATED"/>
    <property type="match status" value="1"/>
</dbReference>
<accession>A0A8D0FME0</accession>
<keyword evidence="4" id="KW-1015">Disulfide bond</keyword>
<dbReference type="SUPFAM" id="SSF50494">
    <property type="entry name" value="Trypsin-like serine proteases"/>
    <property type="match status" value="1"/>
</dbReference>
<dbReference type="Pfam" id="PF00089">
    <property type="entry name" value="Trypsin"/>
    <property type="match status" value="1"/>
</dbReference>
<dbReference type="InterPro" id="IPR033116">
    <property type="entry name" value="TRYPSIN_SER"/>
</dbReference>
<dbReference type="InterPro" id="IPR001314">
    <property type="entry name" value="Peptidase_S1A"/>
</dbReference>
<dbReference type="PROSITE" id="PS00134">
    <property type="entry name" value="TRYPSIN_HIS"/>
    <property type="match status" value="1"/>
</dbReference>
<dbReference type="InterPro" id="IPR018114">
    <property type="entry name" value="TRYPSIN_HIS"/>
</dbReference>
<proteinExistence type="predicted"/>
<evidence type="ECO:0000256" key="4">
    <source>
        <dbReference type="ARBA" id="ARBA00023157"/>
    </source>
</evidence>
<evidence type="ECO:0000256" key="6">
    <source>
        <dbReference type="SAM" id="SignalP"/>
    </source>
</evidence>
<keyword evidence="9" id="KW-1185">Reference proteome</keyword>